<dbReference type="Proteomes" id="UP001295684">
    <property type="component" value="Unassembled WGS sequence"/>
</dbReference>
<gene>
    <name evidence="1" type="ORF">ECRASSUSDP1_LOCUS11105</name>
</gene>
<dbReference type="AlphaFoldDB" id="A0AAD1UMY1"/>
<evidence type="ECO:0000313" key="2">
    <source>
        <dbReference type="Proteomes" id="UP001295684"/>
    </source>
</evidence>
<protein>
    <submittedName>
        <fullName evidence="1">Uncharacterized protein</fullName>
    </submittedName>
</protein>
<evidence type="ECO:0000313" key="1">
    <source>
        <dbReference type="EMBL" id="CAI2369802.1"/>
    </source>
</evidence>
<comment type="caution">
    <text evidence="1">The sequence shown here is derived from an EMBL/GenBank/DDBJ whole genome shotgun (WGS) entry which is preliminary data.</text>
</comment>
<reference evidence="1" key="1">
    <citation type="submission" date="2023-07" db="EMBL/GenBank/DDBJ databases">
        <authorList>
            <consortium name="AG Swart"/>
            <person name="Singh M."/>
            <person name="Singh A."/>
            <person name="Seah K."/>
            <person name="Emmerich C."/>
        </authorList>
    </citation>
    <scope>NUCLEOTIDE SEQUENCE</scope>
    <source>
        <strain evidence="1">DP1</strain>
    </source>
</reference>
<dbReference type="EMBL" id="CAMPGE010010958">
    <property type="protein sequence ID" value="CAI2369802.1"/>
    <property type="molecule type" value="Genomic_DNA"/>
</dbReference>
<proteinExistence type="predicted"/>
<sequence>MEKPSTEQPFSIDLLGYSKAGKIVIQKRKLLLKNYRNNQIQKGEWSNPQRGIRTKSSYLLKFIDKKLKDLHTDGISSELEVDSKPIEEEISLCCSFCEKTELKIILSQKLYQKSEVLKMNHTKTPKLQKSLQLLTKNRSIHTKFTYHNPKITITNKSPQNPTHTTKIPLQKSKIHLPKSTKILSIFDSVLNCTPSFTSLASRLQNYYRNTTNHPKIPFPTKTGAITTHSISIHKRKCGEHGTRNKRILNRTIHPRQRNEKRHQSMLKLNITTSPNSRSSISPCAAQITKLPYNSSIRRLRTPKKIIISNSVNGPSNKHGLSRQLPIRLNDRAKIPIFTNFNFFKQRS</sequence>
<accession>A0AAD1UMY1</accession>
<name>A0AAD1UMY1_EUPCR</name>
<organism evidence="1 2">
    <name type="scientific">Euplotes crassus</name>
    <dbReference type="NCBI Taxonomy" id="5936"/>
    <lineage>
        <taxon>Eukaryota</taxon>
        <taxon>Sar</taxon>
        <taxon>Alveolata</taxon>
        <taxon>Ciliophora</taxon>
        <taxon>Intramacronucleata</taxon>
        <taxon>Spirotrichea</taxon>
        <taxon>Hypotrichia</taxon>
        <taxon>Euplotida</taxon>
        <taxon>Euplotidae</taxon>
        <taxon>Moneuplotes</taxon>
    </lineage>
</organism>
<keyword evidence="2" id="KW-1185">Reference proteome</keyword>